<keyword evidence="2" id="KW-1185">Reference proteome</keyword>
<protein>
    <submittedName>
        <fullName evidence="1">Uncharacterized protein</fullName>
    </submittedName>
</protein>
<comment type="caution">
    <text evidence="1">The sequence shown here is derived from an EMBL/GenBank/DDBJ whole genome shotgun (WGS) entry which is preliminary data.</text>
</comment>
<dbReference type="EMBL" id="BLLK01000047">
    <property type="protein sequence ID" value="GFH54938.1"/>
    <property type="molecule type" value="Genomic_DNA"/>
</dbReference>
<organism evidence="1 2">
    <name type="scientific">Chaetoceros tenuissimus</name>
    <dbReference type="NCBI Taxonomy" id="426638"/>
    <lineage>
        <taxon>Eukaryota</taxon>
        <taxon>Sar</taxon>
        <taxon>Stramenopiles</taxon>
        <taxon>Ochrophyta</taxon>
        <taxon>Bacillariophyta</taxon>
        <taxon>Coscinodiscophyceae</taxon>
        <taxon>Chaetocerotophycidae</taxon>
        <taxon>Chaetocerotales</taxon>
        <taxon>Chaetocerotaceae</taxon>
        <taxon>Chaetoceros</taxon>
    </lineage>
</organism>
<evidence type="ECO:0000313" key="2">
    <source>
        <dbReference type="Proteomes" id="UP001054902"/>
    </source>
</evidence>
<dbReference type="AlphaFoldDB" id="A0AAD3CZA1"/>
<reference evidence="1 2" key="1">
    <citation type="journal article" date="2021" name="Sci. Rep.">
        <title>The genome of the diatom Chaetoceros tenuissimus carries an ancient integrated fragment of an extant virus.</title>
        <authorList>
            <person name="Hongo Y."/>
            <person name="Kimura K."/>
            <person name="Takaki Y."/>
            <person name="Yoshida Y."/>
            <person name="Baba S."/>
            <person name="Kobayashi G."/>
            <person name="Nagasaki K."/>
            <person name="Hano T."/>
            <person name="Tomaru Y."/>
        </authorList>
    </citation>
    <scope>NUCLEOTIDE SEQUENCE [LARGE SCALE GENOMIC DNA]</scope>
    <source>
        <strain evidence="1 2">NIES-3715</strain>
    </source>
</reference>
<gene>
    <name evidence="1" type="ORF">CTEN210_11414</name>
</gene>
<sequence>MLFSTLNEDGDFIIGGLNDNDSNSSTSGDESSSKLLNVAETQKQLTSLLKVDYAASTNSGNISDIDEQQDLKSLDFKESVKMDDGMLSRSREENRKIDELQLSKIQEFLTSILTLTESDLKYYAIEFVSIGFDPDCNSSGELEYDDLGFMKQLHRRYFWKEWEKLL</sequence>
<accession>A0AAD3CZA1</accession>
<name>A0AAD3CZA1_9STRA</name>
<proteinExistence type="predicted"/>
<dbReference type="Proteomes" id="UP001054902">
    <property type="component" value="Unassembled WGS sequence"/>
</dbReference>
<evidence type="ECO:0000313" key="1">
    <source>
        <dbReference type="EMBL" id="GFH54938.1"/>
    </source>
</evidence>